<accession>A0AB33K9Z1</accession>
<sequence length="191" mass="20753">MVTVLVNGLPAAGKSALARALAGELGLPLFSKDSIKETLADTLGPQQAPGTDPREWSTALGRAAAETLWTLLAYAPDGAVLESPWLADTRRYAVDGLARAGVRQVQEVWCEAPLAVLRRRYAERAADRHPVHLDDQADAEERWERWSRAAEPLGLGPVHRVDTTRPVDIALLARRISGRPRGASPSRWPTG</sequence>
<name>A0AB33K9Z1_9ACTN</name>
<dbReference type="SUPFAM" id="SSF52540">
    <property type="entry name" value="P-loop containing nucleoside triphosphate hydrolases"/>
    <property type="match status" value="1"/>
</dbReference>
<dbReference type="Gene3D" id="3.40.50.300">
    <property type="entry name" value="P-loop containing nucleotide triphosphate hydrolases"/>
    <property type="match status" value="1"/>
</dbReference>
<dbReference type="InterPro" id="IPR027417">
    <property type="entry name" value="P-loop_NTPase"/>
</dbReference>
<protein>
    <recommendedName>
        <fullName evidence="2">ATP-binding protein</fullName>
    </recommendedName>
</protein>
<dbReference type="AlphaFoldDB" id="A0AB33K9Z1"/>
<gene>
    <name evidence="1" type="ORF">KCMC57_59580</name>
</gene>
<reference evidence="1" key="1">
    <citation type="submission" date="2024-07" db="EMBL/GenBank/DDBJ databases">
        <title>Complete genome sequences of cellulolytic bacteria, Kitasatospora sp. CMC57 and Streptomyces sp. CMC78, isolated from Japanese agricultural soil.</title>
        <authorList>
            <person name="Hashimoto T."/>
            <person name="Ito M."/>
            <person name="Iwamoto M."/>
            <person name="Fukahori D."/>
            <person name="Shoda T."/>
            <person name="Sakoda M."/>
            <person name="Morohoshi T."/>
            <person name="Mitsuboshi M."/>
            <person name="Nishizawa T."/>
        </authorList>
    </citation>
    <scope>NUCLEOTIDE SEQUENCE</scope>
    <source>
        <strain evidence="1">CMC57</strain>
    </source>
</reference>
<dbReference type="EMBL" id="AP035881">
    <property type="protein sequence ID" value="BFP49590.1"/>
    <property type="molecule type" value="Genomic_DNA"/>
</dbReference>
<organism evidence="1">
    <name type="scientific">Kitasatospora sp. CMC57</name>
    <dbReference type="NCBI Taxonomy" id="3231513"/>
    <lineage>
        <taxon>Bacteria</taxon>
        <taxon>Bacillati</taxon>
        <taxon>Actinomycetota</taxon>
        <taxon>Actinomycetes</taxon>
        <taxon>Kitasatosporales</taxon>
        <taxon>Streptomycetaceae</taxon>
        <taxon>Kitasatospora</taxon>
    </lineage>
</organism>
<dbReference type="RefSeq" id="WP_407991671.1">
    <property type="nucleotide sequence ID" value="NZ_AP035881.2"/>
</dbReference>
<evidence type="ECO:0000313" key="1">
    <source>
        <dbReference type="EMBL" id="BFP49590.1"/>
    </source>
</evidence>
<evidence type="ECO:0008006" key="2">
    <source>
        <dbReference type="Google" id="ProtNLM"/>
    </source>
</evidence>
<proteinExistence type="predicted"/>
<dbReference type="Pfam" id="PF13671">
    <property type="entry name" value="AAA_33"/>
    <property type="match status" value="1"/>
</dbReference>